<evidence type="ECO:0000313" key="2">
    <source>
        <dbReference type="Proteomes" id="UP000257109"/>
    </source>
</evidence>
<organism evidence="1 2">
    <name type="scientific">Mucuna pruriens</name>
    <name type="common">Velvet bean</name>
    <name type="synonym">Dolichos pruriens</name>
    <dbReference type="NCBI Taxonomy" id="157652"/>
    <lineage>
        <taxon>Eukaryota</taxon>
        <taxon>Viridiplantae</taxon>
        <taxon>Streptophyta</taxon>
        <taxon>Embryophyta</taxon>
        <taxon>Tracheophyta</taxon>
        <taxon>Spermatophyta</taxon>
        <taxon>Magnoliopsida</taxon>
        <taxon>eudicotyledons</taxon>
        <taxon>Gunneridae</taxon>
        <taxon>Pentapetalae</taxon>
        <taxon>rosids</taxon>
        <taxon>fabids</taxon>
        <taxon>Fabales</taxon>
        <taxon>Fabaceae</taxon>
        <taxon>Papilionoideae</taxon>
        <taxon>50 kb inversion clade</taxon>
        <taxon>NPAAA clade</taxon>
        <taxon>indigoferoid/millettioid clade</taxon>
        <taxon>Phaseoleae</taxon>
        <taxon>Mucuna</taxon>
    </lineage>
</organism>
<keyword evidence="2" id="KW-1185">Reference proteome</keyword>
<gene>
    <name evidence="1" type="ORF">CR513_28838</name>
</gene>
<comment type="caution">
    <text evidence="1">The sequence shown here is derived from an EMBL/GenBank/DDBJ whole genome shotgun (WGS) entry which is preliminary data.</text>
</comment>
<dbReference type="Proteomes" id="UP000257109">
    <property type="component" value="Unassembled WGS sequence"/>
</dbReference>
<dbReference type="EMBL" id="QJKJ01005672">
    <property type="protein sequence ID" value="RDX89434.1"/>
    <property type="molecule type" value="Genomic_DNA"/>
</dbReference>
<reference evidence="1" key="1">
    <citation type="submission" date="2018-05" db="EMBL/GenBank/DDBJ databases">
        <title>Draft genome of Mucuna pruriens seed.</title>
        <authorList>
            <person name="Nnadi N.E."/>
            <person name="Vos R."/>
            <person name="Hasami M.H."/>
            <person name="Devisetty U.K."/>
            <person name="Aguiy J.C."/>
        </authorList>
    </citation>
    <scope>NUCLEOTIDE SEQUENCE [LARGE SCALE GENOMIC DNA]</scope>
    <source>
        <strain evidence="1">JCA_2017</strain>
    </source>
</reference>
<evidence type="ECO:0000313" key="1">
    <source>
        <dbReference type="EMBL" id="RDX89434.1"/>
    </source>
</evidence>
<accession>A0A371GFV9</accession>
<protein>
    <submittedName>
        <fullName evidence="1">Uncharacterized protein</fullName>
    </submittedName>
</protein>
<dbReference type="AlphaFoldDB" id="A0A371GFV9"/>
<feature type="non-terminal residue" evidence="1">
    <location>
        <position position="1"/>
    </location>
</feature>
<sequence length="336" mass="36992">MHRMNLFRPYLDSYKGFKTHHVKVLPIKDAPLTMDGEPIPWYWRLPNWVQGLSSKDLNADDKLPRGVNYKEVVAASFAIDPRHYLIGYDLGALMQRGKVAVEGKLDELSVDSMMSPITAPIVQIKLPFKIISAPPPLSGLIMKRKVVFPTPEGEAKRAKPLEEILTFVRSLTLATINVVAATALEKIEWVSVPHGEADAAPEKTSPVVVNQDTTTVAKKTQIANTSTPITTSSGDLVAHSTSSGKEDLNVVVRLRLDSSSLRVGVKLGARNQKLSLFADTENSLKVVTTSCVRAAVIVNTLTPALLEREKLSREGLWAQQKMVRLLSDNNELRKAN</sequence>
<proteinExistence type="predicted"/>
<name>A0A371GFV9_MUCPR</name>